<keyword evidence="2" id="KW-1185">Reference proteome</keyword>
<evidence type="ECO:0000313" key="2">
    <source>
        <dbReference type="Proteomes" id="UP000005426"/>
    </source>
</evidence>
<evidence type="ECO:0000313" key="1">
    <source>
        <dbReference type="EMBL" id="EHK49970.1"/>
    </source>
</evidence>
<accession>G9NH75</accession>
<dbReference type="EMBL" id="ABDG02000015">
    <property type="protein sequence ID" value="EHK49970.1"/>
    <property type="molecule type" value="Genomic_DNA"/>
</dbReference>
<dbReference type="Proteomes" id="UP000005426">
    <property type="component" value="Unassembled WGS sequence"/>
</dbReference>
<name>G9NH75_HYPAI</name>
<protein>
    <submittedName>
        <fullName evidence="1">Uncharacterized protein</fullName>
    </submittedName>
</protein>
<dbReference type="AlphaFoldDB" id="G9NH75"/>
<sequence>MDTVHTRQTTFRMYLFYNPLVGSWQNQSSSTSILIRPSIKKPPAPSAFQIPSPVKPSAGVNWIAPIFGILARSTLVRKGCFCPVPVREREKMREEEKKKKKNISRLI</sequence>
<organism evidence="1 2">
    <name type="scientific">Hypocrea atroviridis (strain ATCC 20476 / IMI 206040)</name>
    <name type="common">Trichoderma atroviride</name>
    <dbReference type="NCBI Taxonomy" id="452589"/>
    <lineage>
        <taxon>Eukaryota</taxon>
        <taxon>Fungi</taxon>
        <taxon>Dikarya</taxon>
        <taxon>Ascomycota</taxon>
        <taxon>Pezizomycotina</taxon>
        <taxon>Sordariomycetes</taxon>
        <taxon>Hypocreomycetidae</taxon>
        <taxon>Hypocreales</taxon>
        <taxon>Hypocreaceae</taxon>
        <taxon>Trichoderma</taxon>
    </lineage>
</organism>
<comment type="caution">
    <text evidence="1">The sequence shown here is derived from an EMBL/GenBank/DDBJ whole genome shotgun (WGS) entry which is preliminary data.</text>
</comment>
<gene>
    <name evidence="1" type="ORF">TRIATDRAFT_92922</name>
</gene>
<dbReference type="HOGENOM" id="CLU_2210411_0_0_1"/>
<reference evidence="1 2" key="1">
    <citation type="journal article" date="2011" name="Genome Biol.">
        <title>Comparative genome sequence analysis underscores mycoparasitism as the ancestral life style of Trichoderma.</title>
        <authorList>
            <person name="Kubicek C.P."/>
            <person name="Herrera-Estrella A."/>
            <person name="Seidl-Seiboth V."/>
            <person name="Martinez D.A."/>
            <person name="Druzhinina I.S."/>
            <person name="Thon M."/>
            <person name="Zeilinger S."/>
            <person name="Casas-Flores S."/>
            <person name="Horwitz B.A."/>
            <person name="Mukherjee P.K."/>
            <person name="Mukherjee M."/>
            <person name="Kredics L."/>
            <person name="Alcaraz L.D."/>
            <person name="Aerts A."/>
            <person name="Antal Z."/>
            <person name="Atanasova L."/>
            <person name="Cervantes-Badillo M.G."/>
            <person name="Challacombe J."/>
            <person name="Chertkov O."/>
            <person name="McCluskey K."/>
            <person name="Coulpier F."/>
            <person name="Deshpande N."/>
            <person name="von Doehren H."/>
            <person name="Ebbole D.J."/>
            <person name="Esquivel-Naranjo E.U."/>
            <person name="Fekete E."/>
            <person name="Flipphi M."/>
            <person name="Glaser F."/>
            <person name="Gomez-Rodriguez E.Y."/>
            <person name="Gruber S."/>
            <person name="Han C."/>
            <person name="Henrissat B."/>
            <person name="Hermosa R."/>
            <person name="Hernandez-Onate M."/>
            <person name="Karaffa L."/>
            <person name="Kosti I."/>
            <person name="Le Crom S."/>
            <person name="Lindquist E."/>
            <person name="Lucas S."/>
            <person name="Luebeck M."/>
            <person name="Luebeck P.S."/>
            <person name="Margeot A."/>
            <person name="Metz B."/>
            <person name="Misra M."/>
            <person name="Nevalainen H."/>
            <person name="Omann M."/>
            <person name="Packer N."/>
            <person name="Perrone G."/>
            <person name="Uresti-Rivera E.E."/>
            <person name="Salamov A."/>
            <person name="Schmoll M."/>
            <person name="Seiboth B."/>
            <person name="Shapiro H."/>
            <person name="Sukno S."/>
            <person name="Tamayo-Ramos J.A."/>
            <person name="Tisch D."/>
            <person name="Wiest A."/>
            <person name="Wilkinson H.H."/>
            <person name="Zhang M."/>
            <person name="Coutinho P.M."/>
            <person name="Kenerley C.M."/>
            <person name="Monte E."/>
            <person name="Baker S.E."/>
            <person name="Grigoriev I.V."/>
        </authorList>
    </citation>
    <scope>NUCLEOTIDE SEQUENCE [LARGE SCALE GENOMIC DNA]</scope>
    <source>
        <strain evidence="2">ATCC 20476 / IMI 206040</strain>
    </source>
</reference>
<proteinExistence type="predicted"/>